<accession>A0A443IME8</accession>
<dbReference type="OrthoDB" id="2194466at2"/>
<keyword evidence="3" id="KW-1185">Reference proteome</keyword>
<proteinExistence type="predicted"/>
<dbReference type="Proteomes" id="UP000273811">
    <property type="component" value="Unassembled WGS sequence"/>
</dbReference>
<organism evidence="2 3">
    <name type="scientific">Siminovitchia fortis</name>
    <dbReference type="NCBI Taxonomy" id="254758"/>
    <lineage>
        <taxon>Bacteria</taxon>
        <taxon>Bacillati</taxon>
        <taxon>Bacillota</taxon>
        <taxon>Bacilli</taxon>
        <taxon>Bacillales</taxon>
        <taxon>Bacillaceae</taxon>
        <taxon>Siminovitchia</taxon>
    </lineage>
</organism>
<evidence type="ECO:0000313" key="3">
    <source>
        <dbReference type="Proteomes" id="UP000273811"/>
    </source>
</evidence>
<gene>
    <name evidence="2" type="ORF">D4N35_013920</name>
</gene>
<sequence length="127" mass="14751">MKIEIENSNLVRVINFLDSLSLKGMKSIHRTNLSRKLMEKLKTVGDNEKQLREELKDEPEKLKEELEKFFKERVVIDGGDSQTMLQSVKSVIKSLVAEDSEYEFKDNDAYALACLYDQFELDKEETA</sequence>
<keyword evidence="1" id="KW-0175">Coiled coil</keyword>
<dbReference type="AlphaFoldDB" id="A0A443IME8"/>
<feature type="coiled-coil region" evidence="1">
    <location>
        <begin position="38"/>
        <end position="72"/>
    </location>
</feature>
<evidence type="ECO:0000313" key="2">
    <source>
        <dbReference type="EMBL" id="RWR06758.1"/>
    </source>
</evidence>
<protein>
    <submittedName>
        <fullName evidence="2">Uncharacterized protein</fullName>
    </submittedName>
</protein>
<comment type="caution">
    <text evidence="2">The sequence shown here is derived from an EMBL/GenBank/DDBJ whole genome shotgun (WGS) entry which is preliminary data.</text>
</comment>
<evidence type="ECO:0000256" key="1">
    <source>
        <dbReference type="SAM" id="Coils"/>
    </source>
</evidence>
<reference evidence="2" key="1">
    <citation type="submission" date="2018-12" db="EMBL/GenBank/DDBJ databases">
        <authorList>
            <person name="Sun L."/>
            <person name="Chen Z."/>
        </authorList>
    </citation>
    <scope>NUCLEOTIDE SEQUENCE [LARGE SCALE GENOMIC DNA]</scope>
    <source>
        <strain evidence="2">DSM 16012</strain>
    </source>
</reference>
<dbReference type="EMBL" id="QYTU02000034">
    <property type="protein sequence ID" value="RWR06758.1"/>
    <property type="molecule type" value="Genomic_DNA"/>
</dbReference>
<dbReference type="RefSeq" id="WP_120074705.1">
    <property type="nucleotide sequence ID" value="NZ_CP126113.1"/>
</dbReference>
<name>A0A443IME8_9BACI</name>